<evidence type="ECO:0000256" key="8">
    <source>
        <dbReference type="PROSITE-ProRule" id="PRU00023"/>
    </source>
</evidence>
<feature type="domain" description="PH" evidence="12">
    <location>
        <begin position="270"/>
        <end position="368"/>
    </location>
</feature>
<dbReference type="GO" id="GO:0030011">
    <property type="term" value="P:maintenance of cell polarity"/>
    <property type="evidence" value="ECO:0007669"/>
    <property type="project" value="TreeGrafter"/>
</dbReference>
<evidence type="ECO:0000256" key="6">
    <source>
        <dbReference type="ARBA" id="ARBA00023055"/>
    </source>
</evidence>
<evidence type="ECO:0000256" key="7">
    <source>
        <dbReference type="ARBA" id="ARBA00023121"/>
    </source>
</evidence>
<dbReference type="EMBL" id="LT598484">
    <property type="protein sequence ID" value="SCV01967.1"/>
    <property type="molecule type" value="Genomic_DNA"/>
</dbReference>
<keyword evidence="2" id="KW-0813">Transport</keyword>
<feature type="region of interest" description="Disordered" evidence="11">
    <location>
        <begin position="373"/>
        <end position="445"/>
    </location>
</feature>
<dbReference type="Gene3D" id="1.25.40.20">
    <property type="entry name" value="Ankyrin repeat-containing domain"/>
    <property type="match status" value="2"/>
</dbReference>
<dbReference type="PROSITE" id="PS50003">
    <property type="entry name" value="PH_DOMAIN"/>
    <property type="match status" value="1"/>
</dbReference>
<accession>A0A1G4KCJ5</accession>
<reference evidence="14" key="1">
    <citation type="submission" date="2016-03" db="EMBL/GenBank/DDBJ databases">
        <authorList>
            <person name="Devillers Hugo."/>
        </authorList>
    </citation>
    <scope>NUCLEOTIDE SEQUENCE [LARGE SCALE GENOMIC DNA]</scope>
</reference>
<feature type="compositionally biased region" description="Basic and acidic residues" evidence="11">
    <location>
        <begin position="772"/>
        <end position="784"/>
    </location>
</feature>
<feature type="coiled-coil region" evidence="10">
    <location>
        <begin position="1157"/>
        <end position="1191"/>
    </location>
</feature>
<dbReference type="PANTHER" id="PTHR10972">
    <property type="entry name" value="OXYSTEROL-BINDING PROTEIN-RELATED"/>
    <property type="match status" value="1"/>
</dbReference>
<dbReference type="AlphaFoldDB" id="A0A1G4KCJ5"/>
<comment type="similarity">
    <text evidence="1 9">Belongs to the OSBP family.</text>
</comment>
<protein>
    <submittedName>
        <fullName evidence="13">LAME_0G19724g1_1</fullName>
    </submittedName>
</protein>
<dbReference type="Gene3D" id="3.30.70.3490">
    <property type="match status" value="1"/>
</dbReference>
<dbReference type="SUPFAM" id="SSF50729">
    <property type="entry name" value="PH domain-like"/>
    <property type="match status" value="1"/>
</dbReference>
<keyword evidence="6" id="KW-0445">Lipid transport</keyword>
<dbReference type="GO" id="GO:0034727">
    <property type="term" value="P:piecemeal microautophagy of the nucleus"/>
    <property type="evidence" value="ECO:0007669"/>
    <property type="project" value="TreeGrafter"/>
</dbReference>
<feature type="repeat" description="ANK" evidence="8">
    <location>
        <begin position="86"/>
        <end position="108"/>
    </location>
</feature>
<evidence type="ECO:0000313" key="13">
    <source>
        <dbReference type="EMBL" id="SCV01967.1"/>
    </source>
</evidence>
<dbReference type="SUPFAM" id="SSF144000">
    <property type="entry name" value="Oxysterol-binding protein-like"/>
    <property type="match status" value="1"/>
</dbReference>
<dbReference type="InterPro" id="IPR000648">
    <property type="entry name" value="Oxysterol-bd"/>
</dbReference>
<dbReference type="GO" id="GO:0120015">
    <property type="term" value="F:sterol transfer activity"/>
    <property type="evidence" value="ECO:0007669"/>
    <property type="project" value="UniProtKB-ARBA"/>
</dbReference>
<evidence type="ECO:0000256" key="11">
    <source>
        <dbReference type="SAM" id="MobiDB-lite"/>
    </source>
</evidence>
<feature type="compositionally biased region" description="Basic and acidic residues" evidence="11">
    <location>
        <begin position="689"/>
        <end position="717"/>
    </location>
</feature>
<dbReference type="GO" id="GO:0005635">
    <property type="term" value="C:nuclear envelope"/>
    <property type="evidence" value="ECO:0007669"/>
    <property type="project" value="TreeGrafter"/>
</dbReference>
<dbReference type="GO" id="GO:0006897">
    <property type="term" value="P:endocytosis"/>
    <property type="evidence" value="ECO:0007669"/>
    <property type="project" value="UniProtKB-ARBA"/>
</dbReference>
<dbReference type="Pfam" id="PF01237">
    <property type="entry name" value="Oxysterol_BP"/>
    <property type="match status" value="1"/>
</dbReference>
<dbReference type="Proteomes" id="UP000191144">
    <property type="component" value="Chromosome G"/>
</dbReference>
<feature type="region of interest" description="Disordered" evidence="11">
    <location>
        <begin position="468"/>
        <end position="491"/>
    </location>
</feature>
<feature type="compositionally biased region" description="Low complexity" evidence="11">
    <location>
        <begin position="426"/>
        <end position="435"/>
    </location>
</feature>
<dbReference type="GO" id="GO:0005886">
    <property type="term" value="C:plasma membrane"/>
    <property type="evidence" value="ECO:0007669"/>
    <property type="project" value="TreeGrafter"/>
</dbReference>
<feature type="region of interest" description="Disordered" evidence="11">
    <location>
        <begin position="633"/>
        <end position="658"/>
    </location>
</feature>
<proteinExistence type="inferred from homology"/>
<evidence type="ECO:0000256" key="4">
    <source>
        <dbReference type="ARBA" id="ARBA00022737"/>
    </source>
</evidence>
<evidence type="ECO:0000256" key="5">
    <source>
        <dbReference type="ARBA" id="ARBA00023043"/>
    </source>
</evidence>
<dbReference type="PROSITE" id="PS50297">
    <property type="entry name" value="ANK_REP_REGION"/>
    <property type="match status" value="1"/>
</dbReference>
<dbReference type="InterPro" id="IPR037239">
    <property type="entry name" value="OSBP_sf"/>
</dbReference>
<dbReference type="OrthoDB" id="1854502at2759"/>
<evidence type="ECO:0000256" key="10">
    <source>
        <dbReference type="SAM" id="Coils"/>
    </source>
</evidence>
<dbReference type="GO" id="GO:0097038">
    <property type="term" value="C:perinuclear endoplasmic reticulum"/>
    <property type="evidence" value="ECO:0007669"/>
    <property type="project" value="TreeGrafter"/>
</dbReference>
<keyword evidence="4" id="KW-0677">Repeat</keyword>
<feature type="coiled-coil region" evidence="10">
    <location>
        <begin position="594"/>
        <end position="628"/>
    </location>
</feature>
<feature type="compositionally biased region" description="Polar residues" evidence="11">
    <location>
        <begin position="758"/>
        <end position="771"/>
    </location>
</feature>
<dbReference type="PROSITE" id="PS01013">
    <property type="entry name" value="OSBP"/>
    <property type="match status" value="1"/>
</dbReference>
<evidence type="ECO:0000256" key="2">
    <source>
        <dbReference type="ARBA" id="ARBA00022448"/>
    </source>
</evidence>
<dbReference type="Gene3D" id="2.40.160.120">
    <property type="match status" value="1"/>
</dbReference>
<feature type="region of interest" description="Disordered" evidence="11">
    <location>
        <begin position="1087"/>
        <end position="1107"/>
    </location>
</feature>
<dbReference type="InterPro" id="IPR011993">
    <property type="entry name" value="PH-like_dom_sf"/>
</dbReference>
<feature type="compositionally biased region" description="Polar residues" evidence="11">
    <location>
        <begin position="235"/>
        <end position="245"/>
    </location>
</feature>
<dbReference type="GO" id="GO:0006887">
    <property type="term" value="P:exocytosis"/>
    <property type="evidence" value="ECO:0007669"/>
    <property type="project" value="TreeGrafter"/>
</dbReference>
<feature type="region of interest" description="Disordered" evidence="11">
    <location>
        <begin position="229"/>
        <end position="249"/>
    </location>
</feature>
<dbReference type="GO" id="GO:0005829">
    <property type="term" value="C:cytosol"/>
    <property type="evidence" value="ECO:0007669"/>
    <property type="project" value="TreeGrafter"/>
</dbReference>
<name>A0A1G4KCJ5_9SACH</name>
<dbReference type="SUPFAM" id="SSF48403">
    <property type="entry name" value="Ankyrin repeat"/>
    <property type="match status" value="1"/>
</dbReference>
<dbReference type="Pfam" id="PF00169">
    <property type="entry name" value="PH"/>
    <property type="match status" value="1"/>
</dbReference>
<dbReference type="PANTHER" id="PTHR10972:SF205">
    <property type="entry name" value="OXYSTEROL-BINDING PROTEIN 1"/>
    <property type="match status" value="1"/>
</dbReference>
<keyword evidence="10" id="KW-0175">Coiled coil</keyword>
<dbReference type="SMART" id="SM00248">
    <property type="entry name" value="ANK"/>
    <property type="match status" value="2"/>
</dbReference>
<dbReference type="InterPro" id="IPR036770">
    <property type="entry name" value="Ankyrin_rpt-contain_sf"/>
</dbReference>
<feature type="compositionally biased region" description="Polar residues" evidence="11">
    <location>
        <begin position="379"/>
        <end position="389"/>
    </location>
</feature>
<keyword evidence="7" id="KW-0446">Lipid-binding</keyword>
<gene>
    <name evidence="13" type="ORF">LAME_0G19724G</name>
</gene>
<feature type="region of interest" description="Disordered" evidence="11">
    <location>
        <begin position="688"/>
        <end position="737"/>
    </location>
</feature>
<dbReference type="SMART" id="SM00233">
    <property type="entry name" value="PH"/>
    <property type="match status" value="1"/>
</dbReference>
<feature type="region of interest" description="Disordered" evidence="11">
    <location>
        <begin position="758"/>
        <end position="806"/>
    </location>
</feature>
<dbReference type="InterPro" id="IPR001849">
    <property type="entry name" value="PH_domain"/>
</dbReference>
<dbReference type="Pfam" id="PF00023">
    <property type="entry name" value="Ank"/>
    <property type="match status" value="1"/>
</dbReference>
<dbReference type="FunFam" id="2.40.160.120:FF:000001">
    <property type="entry name" value="Oxysterol-binding protein"/>
    <property type="match status" value="1"/>
</dbReference>
<keyword evidence="3" id="KW-0597">Phosphoprotein</keyword>
<evidence type="ECO:0000313" key="14">
    <source>
        <dbReference type="Proteomes" id="UP000191144"/>
    </source>
</evidence>
<dbReference type="InterPro" id="IPR002110">
    <property type="entry name" value="Ankyrin_rpt"/>
</dbReference>
<dbReference type="PROSITE" id="PS50088">
    <property type="entry name" value="ANK_REPEAT"/>
    <property type="match status" value="1"/>
</dbReference>
<dbReference type="FunFam" id="2.30.29.30:FF:000061">
    <property type="entry name" value="Oxysterol binding protein 1"/>
    <property type="match status" value="1"/>
</dbReference>
<sequence>MADHPVSKPLLKLKLLESLREGDFASLDSLVKTHFFPKNDVSVREVAQLILHYAVQVAPLQLIKDILAHWLTDEEIKLDINHEDPDGNTALHLAAYQSRGDVVNLLLDQSNINDCILNNSGLQPIEMCKNLNIAQMMQVRRSEYLGEVAQEFRRAFVNRDCEHLEAILAKPRNSELLDINGTDPQTGDTVLHEFVRKRDVVMCQWILSHGGDPFKRDRRGKLPLDLLGKVPPANESPNSSLSPEQQLKRMLEKAAREQSVIEVANSLNEPPTYKGYLRKWTNFAQGYRLRWFILSPDGTLSYYKDQDDTRNACRGSLNMSTCYLHLDSSEKLKFEIIGGFNGTVRWHLKGNHPVETNRWVWAVQGAIRFAKDRERTIRNGGNTVTSSSAHPEPKNKYAGHHLNAPSSHSLHSSVGRRQRTHQPQRSISSISSMSSGDADLNDNLTNKGKEYVTRVKSGRTSLDACVNSEDNKSVSSRSIRDNVESTEDVESEQEYLKDEITEEFEDEDMKFEYGPHHQEVSMIQRSITIELSSLAELLENKAPDADELNMIKKSLKSLSSNFESYSTMSSVRDKKLLKLLQKQRDVNQLWIRSVKELELELIDKSERLASLDIERKNLKKLLQKKLLEISEGGVPANDATNKERDVHDGNVVGSDNSGPLEEIAEFMNSNKEVDEDSDIDEFFDAEETESFKEQMQRPADKMQHDDSVSGVQERQDYNAKGSEGQRVPEKEATSASFENIVQPSGDSKVSTNFEQNVTHSGLTDGSVQNTERAAEPYEKVEKHAPKTTNASSARGGNEPLHGTYTEPQEKKKDILNTEGSYLGYEDGLRTKLALSKDDRPKISLWSVLKSMIGKDMTRMSLPVTFNEPTSLLQRVAEDLEYSSLLTEGASYEDSTLRLLYVAVFSISSYSSTTKRVAKPFNPILGETYEYSRPDEHFRFFTEQVSHHPPISATWSESAKWDFWGESRVDSNFNGRSFEVEHLGLWYLRMRPDSEPEDELYTWKKPNNTVVGILVGNPQVDNHGDVEIVNHKTGDRCMIHFKARGWRSSNAYEVKGEVYNKDGGKEWIFGGHWNESLYAKKVLKPNSSEEMQLDKSRASSSSKTGPNRDGTKFLIWHVHDRPEHPFNLTQFAVSLNAPQPKLLDWIPPTDTRLRPDQRAMEEGRYDAAAKEKDRVEQKQRAARKRLEKANKEHVPKWFEMVQHPITKKNFWQFKGEYWRIRKDKKFSDLPDIF</sequence>
<dbReference type="Gene3D" id="2.30.29.30">
    <property type="entry name" value="Pleckstrin-homology domain (PH domain)/Phosphotyrosine-binding domain (PTB)"/>
    <property type="match status" value="1"/>
</dbReference>
<keyword evidence="14" id="KW-1185">Reference proteome</keyword>
<dbReference type="CDD" id="cd13292">
    <property type="entry name" value="PH_Osh1p_Osh2p_yeast"/>
    <property type="match status" value="1"/>
</dbReference>
<evidence type="ECO:0000256" key="3">
    <source>
        <dbReference type="ARBA" id="ARBA00022553"/>
    </source>
</evidence>
<evidence type="ECO:0000256" key="9">
    <source>
        <dbReference type="RuleBase" id="RU003844"/>
    </source>
</evidence>
<evidence type="ECO:0000259" key="12">
    <source>
        <dbReference type="PROSITE" id="PS50003"/>
    </source>
</evidence>
<evidence type="ECO:0000256" key="1">
    <source>
        <dbReference type="ARBA" id="ARBA00008842"/>
    </source>
</evidence>
<organism evidence="13 14">
    <name type="scientific">Lachancea meyersii CBS 8951</name>
    <dbReference type="NCBI Taxonomy" id="1266667"/>
    <lineage>
        <taxon>Eukaryota</taxon>
        <taxon>Fungi</taxon>
        <taxon>Dikarya</taxon>
        <taxon>Ascomycota</taxon>
        <taxon>Saccharomycotina</taxon>
        <taxon>Saccharomycetes</taxon>
        <taxon>Saccharomycetales</taxon>
        <taxon>Saccharomycetaceae</taxon>
        <taxon>Lachancea</taxon>
    </lineage>
</organism>
<keyword evidence="5 8" id="KW-0040">ANK repeat</keyword>
<dbReference type="InterPro" id="IPR018494">
    <property type="entry name" value="Oxysterol-bd_CS"/>
</dbReference>
<dbReference type="GO" id="GO:0032934">
    <property type="term" value="F:sterol binding"/>
    <property type="evidence" value="ECO:0007669"/>
    <property type="project" value="TreeGrafter"/>
</dbReference>